<accession>A0A817R9X0</accession>
<sequence>MNKTFRCGRLMLTKDGILKKLELENGGGSRRCNWDHNDMDFNTVQQRLMDVFHLNNGKYKTWLYDFERKLLDVHKYEKFSQYMNDHGLSGRSTIIYICTNEVNENENDDDDDPIIIMPNKKSTATMKKLKTEPKSSTSVRTNRSPRTVESQYILYDEDRFDKEQSSQSLFAYSFSDSINKLRKNIHDLIKNSILDETLVKLFENIQTISGMVCATIDPLKEKMKQSNQYVRVMNENEIWLNENNLTQAMDVCKSTKTLLELKKKQYGHIQTFSTVVNLFTQFYDNLQILLKQWSDNVEDNNEKYNTSTLSSCSTHSNNKYLSSDSHIQPLFQHKSELYSKNCKRQSQTSSIPVSQSLPSVDVFQPVSSFQESSNKNNQEDFALLESVLNCLNHLSGLLYPQYLSTFREFIHSAIDDIESIRSTINLHDEQSLQDAQKKTLSIKSRINKIIYEQDINYSKHGLDGQLLMSCKKTLKSMELLLISLDRYQIQLDQNNRRKHSNWSSPPRLFIDQHLSESRQTFSLKKRKSLNFHDDS</sequence>
<evidence type="ECO:0000313" key="3">
    <source>
        <dbReference type="Proteomes" id="UP000663833"/>
    </source>
</evidence>
<proteinExistence type="predicted"/>
<dbReference type="EMBL" id="CAJNYD010000259">
    <property type="protein sequence ID" value="CAF3239403.1"/>
    <property type="molecule type" value="Genomic_DNA"/>
</dbReference>
<evidence type="ECO:0000313" key="1">
    <source>
        <dbReference type="EMBL" id="CAF3239403.1"/>
    </source>
</evidence>
<dbReference type="Proteomes" id="UP000663833">
    <property type="component" value="Unassembled WGS sequence"/>
</dbReference>
<gene>
    <name evidence="2" type="ORF">HFQ381_LOCUS17176</name>
    <name evidence="1" type="ORF">LUA448_LOCUS4187</name>
</gene>
<protein>
    <submittedName>
        <fullName evidence="1">Uncharacterized protein</fullName>
    </submittedName>
</protein>
<dbReference type="EMBL" id="CAJOBO010001261">
    <property type="protein sequence ID" value="CAF4357725.1"/>
    <property type="molecule type" value="Genomic_DNA"/>
</dbReference>
<reference evidence="1" key="1">
    <citation type="submission" date="2021-02" db="EMBL/GenBank/DDBJ databases">
        <authorList>
            <person name="Nowell W R."/>
        </authorList>
    </citation>
    <scope>NUCLEOTIDE SEQUENCE</scope>
</reference>
<dbReference type="AlphaFoldDB" id="A0A817R9X0"/>
<dbReference type="Proteomes" id="UP000663851">
    <property type="component" value="Unassembled WGS sequence"/>
</dbReference>
<organism evidence="1 3">
    <name type="scientific">Rotaria socialis</name>
    <dbReference type="NCBI Taxonomy" id="392032"/>
    <lineage>
        <taxon>Eukaryota</taxon>
        <taxon>Metazoa</taxon>
        <taxon>Spiralia</taxon>
        <taxon>Gnathifera</taxon>
        <taxon>Rotifera</taxon>
        <taxon>Eurotatoria</taxon>
        <taxon>Bdelloidea</taxon>
        <taxon>Philodinida</taxon>
        <taxon>Philodinidae</taxon>
        <taxon>Rotaria</taxon>
    </lineage>
</organism>
<evidence type="ECO:0000313" key="2">
    <source>
        <dbReference type="EMBL" id="CAF4357725.1"/>
    </source>
</evidence>
<name>A0A817R9X0_9BILA</name>
<comment type="caution">
    <text evidence="1">The sequence shown here is derived from an EMBL/GenBank/DDBJ whole genome shotgun (WGS) entry which is preliminary data.</text>
</comment>